<comment type="similarity">
    <text evidence="1">Belongs to the UDP-glycosyltransferase family.</text>
</comment>
<accession>A0AAE3ZA30</accession>
<dbReference type="Gene3D" id="3.40.50.2000">
    <property type="entry name" value="Glycogen Phosphorylase B"/>
    <property type="match status" value="2"/>
</dbReference>
<dbReference type="AlphaFoldDB" id="A0AAE3ZA30"/>
<comment type="caution">
    <text evidence="4">The sequence shown here is derived from an EMBL/GenBank/DDBJ whole genome shotgun (WGS) entry which is preliminary data.</text>
</comment>
<dbReference type="RefSeq" id="WP_310267770.1">
    <property type="nucleotide sequence ID" value="NZ_JAVDXW010000001.1"/>
</dbReference>
<organism evidence="4 5">
    <name type="scientific">Haloactinomyces albus</name>
    <dbReference type="NCBI Taxonomy" id="1352928"/>
    <lineage>
        <taxon>Bacteria</taxon>
        <taxon>Bacillati</taxon>
        <taxon>Actinomycetota</taxon>
        <taxon>Actinomycetes</taxon>
        <taxon>Actinopolysporales</taxon>
        <taxon>Actinopolysporaceae</taxon>
        <taxon>Haloactinomyces</taxon>
    </lineage>
</organism>
<dbReference type="InterPro" id="IPR010610">
    <property type="entry name" value="EryCIII-like_C"/>
</dbReference>
<dbReference type="InterPro" id="IPR002213">
    <property type="entry name" value="UDP_glucos_trans"/>
</dbReference>
<dbReference type="InterPro" id="IPR050426">
    <property type="entry name" value="Glycosyltransferase_28"/>
</dbReference>
<dbReference type="Proteomes" id="UP001180845">
    <property type="component" value="Unassembled WGS sequence"/>
</dbReference>
<dbReference type="GO" id="GO:0008194">
    <property type="term" value="F:UDP-glycosyltransferase activity"/>
    <property type="evidence" value="ECO:0007669"/>
    <property type="project" value="InterPro"/>
</dbReference>
<gene>
    <name evidence="4" type="ORF">JOF55_000084</name>
</gene>
<dbReference type="PANTHER" id="PTHR48050:SF13">
    <property type="entry name" value="STEROL 3-BETA-GLUCOSYLTRANSFERASE UGT80A2"/>
    <property type="match status" value="1"/>
</dbReference>
<dbReference type="CDD" id="cd03784">
    <property type="entry name" value="GT1_Gtf-like"/>
    <property type="match status" value="1"/>
</dbReference>
<dbReference type="InterPro" id="IPR006326">
    <property type="entry name" value="UDPGT_MGT-like"/>
</dbReference>
<evidence type="ECO:0000256" key="2">
    <source>
        <dbReference type="ARBA" id="ARBA00022679"/>
    </source>
</evidence>
<dbReference type="GO" id="GO:0016758">
    <property type="term" value="F:hexosyltransferase activity"/>
    <property type="evidence" value="ECO:0007669"/>
    <property type="project" value="InterPro"/>
</dbReference>
<dbReference type="NCBIfam" id="TIGR01426">
    <property type="entry name" value="MGT"/>
    <property type="match status" value="1"/>
</dbReference>
<sequence>MSKHFAVVAPPAPGHVNPSLPLVEELVRRGHRVTYATGENLLPTVEAAGATGLALPTRMPSPPPAAAEMTPQHLAEMMGMLLADARESFPTLVSWFQQDRPDAVCSDMLALTGRVLAELLGVTNVALLPSFAANERFSPQEMFMPASFDLRHPALLEIGTEFEGFAADYGVTEPPSPFAATPAPLNLVFIPEQFQIAAETFDERFRFLGPSLGHREYAEQWQPREDESPLLFISLGTAFNNRPDFYRMCLEAFADSAWQVAMAVGEHVDPDELGVVPDNFEVRTRFAQPAVLARATAFLSHAGMNSTMESLYYGVPLVTFPQMPEQEANARRAEELGLGRMVPAEPTAEVLRKTVDEVAGDERIRANVAAMRETVRSGGGPVAGAEALEAHLA</sequence>
<dbReference type="EMBL" id="JAVDXW010000001">
    <property type="protein sequence ID" value="MDR7299903.1"/>
    <property type="molecule type" value="Genomic_DNA"/>
</dbReference>
<reference evidence="4" key="1">
    <citation type="submission" date="2023-07" db="EMBL/GenBank/DDBJ databases">
        <title>Sequencing the genomes of 1000 actinobacteria strains.</title>
        <authorList>
            <person name="Klenk H.-P."/>
        </authorList>
    </citation>
    <scope>NUCLEOTIDE SEQUENCE</scope>
    <source>
        <strain evidence="4">DSM 45977</strain>
    </source>
</reference>
<dbReference type="GO" id="GO:0017000">
    <property type="term" value="P:antibiotic biosynthetic process"/>
    <property type="evidence" value="ECO:0007669"/>
    <property type="project" value="UniProtKB-ARBA"/>
</dbReference>
<protein>
    <submittedName>
        <fullName evidence="4">MGT family glycosyltransferase</fullName>
    </submittedName>
</protein>
<feature type="domain" description="Erythromycin biosynthesis protein CIII-like C-terminal" evidence="3">
    <location>
        <begin position="271"/>
        <end position="382"/>
    </location>
</feature>
<keyword evidence="2" id="KW-0808">Transferase</keyword>
<keyword evidence="5" id="KW-1185">Reference proteome</keyword>
<dbReference type="Pfam" id="PF06722">
    <property type="entry name" value="EryCIII-like_C"/>
    <property type="match status" value="1"/>
</dbReference>
<evidence type="ECO:0000313" key="4">
    <source>
        <dbReference type="EMBL" id="MDR7299903.1"/>
    </source>
</evidence>
<proteinExistence type="inferred from homology"/>
<evidence type="ECO:0000259" key="3">
    <source>
        <dbReference type="Pfam" id="PF06722"/>
    </source>
</evidence>
<dbReference type="PANTHER" id="PTHR48050">
    <property type="entry name" value="STEROL 3-BETA-GLUCOSYLTRANSFERASE"/>
    <property type="match status" value="1"/>
</dbReference>
<evidence type="ECO:0000256" key="1">
    <source>
        <dbReference type="ARBA" id="ARBA00009995"/>
    </source>
</evidence>
<dbReference type="SUPFAM" id="SSF53756">
    <property type="entry name" value="UDP-Glycosyltransferase/glycogen phosphorylase"/>
    <property type="match status" value="1"/>
</dbReference>
<dbReference type="FunFam" id="3.40.50.2000:FF:000072">
    <property type="entry name" value="Glycosyl transferase"/>
    <property type="match status" value="1"/>
</dbReference>
<name>A0AAE3ZA30_9ACTN</name>
<evidence type="ECO:0000313" key="5">
    <source>
        <dbReference type="Proteomes" id="UP001180845"/>
    </source>
</evidence>